<dbReference type="GO" id="GO:0005886">
    <property type="term" value="C:plasma membrane"/>
    <property type="evidence" value="ECO:0007669"/>
    <property type="project" value="UniProtKB-SubCell"/>
</dbReference>
<comment type="caution">
    <text evidence="10">The sequence shown here is derived from an EMBL/GenBank/DDBJ whole genome shotgun (WGS) entry which is preliminary data.</text>
</comment>
<dbReference type="EMBL" id="QXDF01000001">
    <property type="protein sequence ID" value="RIA56055.1"/>
    <property type="molecule type" value="Genomic_DNA"/>
</dbReference>
<dbReference type="OrthoDB" id="5342349at2"/>
<feature type="transmembrane region" description="Helical" evidence="9">
    <location>
        <begin position="122"/>
        <end position="141"/>
    </location>
</feature>
<keyword evidence="5 9" id="KW-0812">Transmembrane</keyword>
<evidence type="ECO:0000256" key="1">
    <source>
        <dbReference type="ARBA" id="ARBA00004429"/>
    </source>
</evidence>
<feature type="transmembrane region" description="Helical" evidence="9">
    <location>
        <begin position="49"/>
        <end position="67"/>
    </location>
</feature>
<keyword evidence="2" id="KW-0813">Transport</keyword>
<proteinExistence type="inferred from homology"/>
<gene>
    <name evidence="10" type="ORF">BXY53_1150</name>
</gene>
<evidence type="ECO:0000256" key="7">
    <source>
        <dbReference type="ARBA" id="ARBA00023136"/>
    </source>
</evidence>
<keyword evidence="6 9" id="KW-1133">Transmembrane helix</keyword>
<keyword evidence="3" id="KW-1003">Cell membrane</keyword>
<comment type="subcellular location">
    <subcellularLocation>
        <location evidence="1">Cell inner membrane</location>
        <topology evidence="1">Multi-pass membrane protein</topology>
    </subcellularLocation>
</comment>
<evidence type="ECO:0000256" key="3">
    <source>
        <dbReference type="ARBA" id="ARBA00022475"/>
    </source>
</evidence>
<name>A0A397Q8A0_9HYPH</name>
<dbReference type="PANTHER" id="PTHR30574:SF1">
    <property type="entry name" value="SULPHUR TRANSPORT DOMAIN-CONTAINING PROTEIN"/>
    <property type="match status" value="1"/>
</dbReference>
<dbReference type="Proteomes" id="UP000266273">
    <property type="component" value="Unassembled WGS sequence"/>
</dbReference>
<evidence type="ECO:0000256" key="5">
    <source>
        <dbReference type="ARBA" id="ARBA00022692"/>
    </source>
</evidence>
<dbReference type="RefSeq" id="WP_119060885.1">
    <property type="nucleotide sequence ID" value="NZ_QXDF01000001.1"/>
</dbReference>
<feature type="transmembrane region" description="Helical" evidence="9">
    <location>
        <begin position="199"/>
        <end position="221"/>
    </location>
</feature>
<keyword evidence="11" id="KW-1185">Reference proteome</keyword>
<comment type="similarity">
    <text evidence="8">Belongs to the TsuA/YedE (TC 9.B.102) family.</text>
</comment>
<feature type="transmembrane region" description="Helical" evidence="9">
    <location>
        <begin position="87"/>
        <end position="110"/>
    </location>
</feature>
<dbReference type="AlphaFoldDB" id="A0A397Q8A0"/>
<evidence type="ECO:0000256" key="6">
    <source>
        <dbReference type="ARBA" id="ARBA00022989"/>
    </source>
</evidence>
<feature type="transmembrane region" description="Helical" evidence="9">
    <location>
        <begin position="241"/>
        <end position="272"/>
    </location>
</feature>
<evidence type="ECO:0000256" key="9">
    <source>
        <dbReference type="SAM" id="Phobius"/>
    </source>
</evidence>
<feature type="transmembrane region" description="Helical" evidence="9">
    <location>
        <begin position="292"/>
        <end position="314"/>
    </location>
</feature>
<dbReference type="PANTHER" id="PTHR30574">
    <property type="entry name" value="INNER MEMBRANE PROTEIN YEDE"/>
    <property type="match status" value="1"/>
</dbReference>
<dbReference type="Pfam" id="PF04143">
    <property type="entry name" value="Sulf_transp"/>
    <property type="match status" value="1"/>
</dbReference>
<reference evidence="10 11" key="1">
    <citation type="submission" date="2018-08" db="EMBL/GenBank/DDBJ databases">
        <title>Genomic Encyclopedia of Archaeal and Bacterial Type Strains, Phase II (KMG-II): from individual species to whole genera.</title>
        <authorList>
            <person name="Goeker M."/>
        </authorList>
    </citation>
    <scope>NUCLEOTIDE SEQUENCE [LARGE SCALE GENOMIC DNA]</scope>
    <source>
        <strain evidence="10 11">DSM 5002</strain>
    </source>
</reference>
<keyword evidence="4" id="KW-0997">Cell inner membrane</keyword>
<evidence type="ECO:0000313" key="10">
    <source>
        <dbReference type="EMBL" id="RIA56055.1"/>
    </source>
</evidence>
<feature type="transmembrane region" description="Helical" evidence="9">
    <location>
        <begin position="161"/>
        <end position="187"/>
    </location>
</feature>
<dbReference type="InterPro" id="IPR007272">
    <property type="entry name" value="Sulf_transp_TsuA/YedE"/>
</dbReference>
<evidence type="ECO:0000313" key="11">
    <source>
        <dbReference type="Proteomes" id="UP000266273"/>
    </source>
</evidence>
<evidence type="ECO:0000256" key="4">
    <source>
        <dbReference type="ARBA" id="ARBA00022519"/>
    </source>
</evidence>
<sequence length="350" mass="35134">MLDNVPATIQVASIGLIGGLLLGLAARFGGFCTLGAIEDFLYKGDETRLRMWALAIGVAITGSFVLMGSGALVPTEAAYLRSGWNPLASIMGGLVFGYGMALAGTCAYGALARLGGGDLRAFVIAVVMGVSTLITLSGPLAELRLWMFPDVHTTVPGGYAHALTGVLGIPPATVGITIGLAVIALSLASSVLVSQPRAILWGGAVGVAVVIGWAGTSHVAYESFGAVPVVSHTFAEPLGDSLIYLMTASGTPLSFGVGAVAGVIAGAVIGSVAKGHFRWEACEDPRELRRQIAGAALMGVGAGVAGGCTIGQGISAFSLLAYGAPLTLAAIMAGAALGLRQLISGLMPAR</sequence>
<keyword evidence="7 9" id="KW-0472">Membrane</keyword>
<feature type="transmembrane region" description="Helical" evidence="9">
    <location>
        <begin position="12"/>
        <end position="37"/>
    </location>
</feature>
<evidence type="ECO:0000256" key="8">
    <source>
        <dbReference type="ARBA" id="ARBA00035655"/>
    </source>
</evidence>
<evidence type="ECO:0000256" key="2">
    <source>
        <dbReference type="ARBA" id="ARBA00022448"/>
    </source>
</evidence>
<organism evidence="10 11">
    <name type="scientific">Dichotomicrobium thermohalophilum</name>
    <dbReference type="NCBI Taxonomy" id="933063"/>
    <lineage>
        <taxon>Bacteria</taxon>
        <taxon>Pseudomonadati</taxon>
        <taxon>Pseudomonadota</taxon>
        <taxon>Alphaproteobacteria</taxon>
        <taxon>Hyphomicrobiales</taxon>
        <taxon>Hyphomicrobiaceae</taxon>
        <taxon>Dichotomicrobium</taxon>
    </lineage>
</organism>
<protein>
    <submittedName>
        <fullName evidence="10">Uncharacterized protein</fullName>
    </submittedName>
</protein>
<accession>A0A397Q8A0</accession>
<feature type="transmembrane region" description="Helical" evidence="9">
    <location>
        <begin position="320"/>
        <end position="339"/>
    </location>
</feature>